<evidence type="ECO:0000256" key="4">
    <source>
        <dbReference type="ARBA" id="ARBA00022676"/>
    </source>
</evidence>
<sequence length="197" mass="22910">MNFLFVSLLFLIWRSVDFLVIFFSQKVIPYLGFFPYKDQLPGFNLPTWISALANFDGLHYISIARDGYAQFEQAFFPLYPLVIKYSSPLFSNNRLLTGLIISNISFLIGITIFARSYKDSSWMMFFLLAFPTSFFFGAVYTEGLFFLLLISTLYFLKKENYLAVIVFAFLTSLTRLVGVFLIIPIIFHLIQRLDPRL</sequence>
<dbReference type="AlphaFoldDB" id="K2ACQ7"/>
<evidence type="ECO:0000256" key="7">
    <source>
        <dbReference type="ARBA" id="ARBA00022824"/>
    </source>
</evidence>
<dbReference type="InterPro" id="IPR007315">
    <property type="entry name" value="PIG-V/Gpi18"/>
</dbReference>
<dbReference type="GO" id="GO:0004376">
    <property type="term" value="F:GPI mannosyltransferase activity"/>
    <property type="evidence" value="ECO:0007669"/>
    <property type="project" value="InterPro"/>
</dbReference>
<evidence type="ECO:0000256" key="2">
    <source>
        <dbReference type="ARBA" id="ARBA00004687"/>
    </source>
</evidence>
<comment type="caution">
    <text evidence="10">The sequence shown here is derived from an EMBL/GenBank/DDBJ whole genome shotgun (WGS) entry which is preliminary data.</text>
</comment>
<keyword evidence="9" id="KW-0472">Membrane</keyword>
<organism evidence="10">
    <name type="scientific">uncultured bacterium</name>
    <name type="common">gcode 4</name>
    <dbReference type="NCBI Taxonomy" id="1234023"/>
    <lineage>
        <taxon>Bacteria</taxon>
        <taxon>environmental samples</taxon>
    </lineage>
</organism>
<keyword evidence="5" id="KW-0808">Transferase</keyword>
<proteinExistence type="predicted"/>
<dbReference type="GO" id="GO:0006506">
    <property type="term" value="P:GPI anchor biosynthetic process"/>
    <property type="evidence" value="ECO:0007669"/>
    <property type="project" value="UniProtKB-UniPathway"/>
</dbReference>
<feature type="non-terminal residue" evidence="10">
    <location>
        <position position="197"/>
    </location>
</feature>
<keyword evidence="7" id="KW-0256">Endoplasmic reticulum</keyword>
<protein>
    <recommendedName>
        <fullName evidence="11">Glycosyltransferase RgtA/B/C/D-like domain-containing protein</fullName>
    </recommendedName>
</protein>
<accession>K2ACQ7</accession>
<keyword evidence="6" id="KW-0812">Transmembrane</keyword>
<evidence type="ECO:0000256" key="5">
    <source>
        <dbReference type="ARBA" id="ARBA00022679"/>
    </source>
</evidence>
<evidence type="ECO:0000256" key="9">
    <source>
        <dbReference type="ARBA" id="ARBA00023136"/>
    </source>
</evidence>
<gene>
    <name evidence="10" type="ORF">ACD_49C00094G0001</name>
</gene>
<evidence type="ECO:0000256" key="3">
    <source>
        <dbReference type="ARBA" id="ARBA00022502"/>
    </source>
</evidence>
<comment type="subcellular location">
    <subcellularLocation>
        <location evidence="1">Endoplasmic reticulum membrane</location>
        <topology evidence="1">Multi-pass membrane protein</topology>
    </subcellularLocation>
</comment>
<dbReference type="PANTHER" id="PTHR12468">
    <property type="entry name" value="GPI MANNOSYLTRANSFERASE 2"/>
    <property type="match status" value="1"/>
</dbReference>
<evidence type="ECO:0000256" key="8">
    <source>
        <dbReference type="ARBA" id="ARBA00022989"/>
    </source>
</evidence>
<evidence type="ECO:0008006" key="11">
    <source>
        <dbReference type="Google" id="ProtNLM"/>
    </source>
</evidence>
<keyword evidence="8" id="KW-1133">Transmembrane helix</keyword>
<dbReference type="UniPathway" id="UPA00196"/>
<reference evidence="10" key="1">
    <citation type="journal article" date="2012" name="Science">
        <title>Fermentation, hydrogen, and sulfur metabolism in multiple uncultivated bacterial phyla.</title>
        <authorList>
            <person name="Wrighton K.C."/>
            <person name="Thomas B.C."/>
            <person name="Sharon I."/>
            <person name="Miller C.S."/>
            <person name="Castelle C.J."/>
            <person name="VerBerkmoes N.C."/>
            <person name="Wilkins M.J."/>
            <person name="Hettich R.L."/>
            <person name="Lipton M.S."/>
            <person name="Williams K.H."/>
            <person name="Long P.E."/>
            <person name="Banfield J.F."/>
        </authorList>
    </citation>
    <scope>NUCLEOTIDE SEQUENCE [LARGE SCALE GENOMIC DNA]</scope>
</reference>
<dbReference type="GO" id="GO:0000009">
    <property type="term" value="F:alpha-1,6-mannosyltransferase activity"/>
    <property type="evidence" value="ECO:0007669"/>
    <property type="project" value="InterPro"/>
</dbReference>
<name>K2ACQ7_9BACT</name>
<comment type="pathway">
    <text evidence="2">Glycolipid biosynthesis; glycosylphosphatidylinositol-anchor biosynthesis.</text>
</comment>
<evidence type="ECO:0000256" key="6">
    <source>
        <dbReference type="ARBA" id="ARBA00022692"/>
    </source>
</evidence>
<keyword evidence="3" id="KW-0337">GPI-anchor biosynthesis</keyword>
<dbReference type="GO" id="GO:0031501">
    <property type="term" value="C:mannosyltransferase complex"/>
    <property type="evidence" value="ECO:0007669"/>
    <property type="project" value="TreeGrafter"/>
</dbReference>
<evidence type="ECO:0000313" key="10">
    <source>
        <dbReference type="EMBL" id="EKD65755.1"/>
    </source>
</evidence>
<dbReference type="GO" id="GO:0016020">
    <property type="term" value="C:membrane"/>
    <property type="evidence" value="ECO:0007669"/>
    <property type="project" value="GOC"/>
</dbReference>
<dbReference type="PANTHER" id="PTHR12468:SF2">
    <property type="entry name" value="GPI MANNOSYLTRANSFERASE 2"/>
    <property type="match status" value="1"/>
</dbReference>
<keyword evidence="4" id="KW-0328">Glycosyltransferase</keyword>
<evidence type="ECO:0000256" key="1">
    <source>
        <dbReference type="ARBA" id="ARBA00004477"/>
    </source>
</evidence>
<dbReference type="EMBL" id="AMFJ01021680">
    <property type="protein sequence ID" value="EKD65755.1"/>
    <property type="molecule type" value="Genomic_DNA"/>
</dbReference>